<dbReference type="Gramene" id="mRNA:HanXRQr2_Chr01g0045141">
    <property type="protein sequence ID" value="CDS:HanXRQr2_Chr01g0045141.1"/>
    <property type="gene ID" value="HanXRQr2_Chr01g0045141"/>
</dbReference>
<keyword evidence="3" id="KW-1185">Reference proteome</keyword>
<reference evidence="1 3" key="1">
    <citation type="journal article" date="2017" name="Nature">
        <title>The sunflower genome provides insights into oil metabolism, flowering and Asterid evolution.</title>
        <authorList>
            <person name="Badouin H."/>
            <person name="Gouzy J."/>
            <person name="Grassa C.J."/>
            <person name="Murat F."/>
            <person name="Staton S.E."/>
            <person name="Cottret L."/>
            <person name="Lelandais-Briere C."/>
            <person name="Owens G.L."/>
            <person name="Carrere S."/>
            <person name="Mayjonade B."/>
            <person name="Legrand L."/>
            <person name="Gill N."/>
            <person name="Kane N.C."/>
            <person name="Bowers J.E."/>
            <person name="Hubner S."/>
            <person name="Bellec A."/>
            <person name="Berard A."/>
            <person name="Berges H."/>
            <person name="Blanchet N."/>
            <person name="Boniface M.C."/>
            <person name="Brunel D."/>
            <person name="Catrice O."/>
            <person name="Chaidir N."/>
            <person name="Claudel C."/>
            <person name="Donnadieu C."/>
            <person name="Faraut T."/>
            <person name="Fievet G."/>
            <person name="Helmstetter N."/>
            <person name="King M."/>
            <person name="Knapp S.J."/>
            <person name="Lai Z."/>
            <person name="Le Paslier M.C."/>
            <person name="Lippi Y."/>
            <person name="Lorenzon L."/>
            <person name="Mandel J.R."/>
            <person name="Marage G."/>
            <person name="Marchand G."/>
            <person name="Marquand E."/>
            <person name="Bret-Mestries E."/>
            <person name="Morien E."/>
            <person name="Nambeesan S."/>
            <person name="Nguyen T."/>
            <person name="Pegot-Espagnet P."/>
            <person name="Pouilly N."/>
            <person name="Raftis F."/>
            <person name="Sallet E."/>
            <person name="Schiex T."/>
            <person name="Thomas J."/>
            <person name="Vandecasteele C."/>
            <person name="Vares D."/>
            <person name="Vear F."/>
            <person name="Vautrin S."/>
            <person name="Crespi M."/>
            <person name="Mangin B."/>
            <person name="Burke J.M."/>
            <person name="Salse J."/>
            <person name="Munos S."/>
            <person name="Vincourt P."/>
            <person name="Rieseberg L.H."/>
            <person name="Langlade N.B."/>
        </authorList>
    </citation>
    <scope>NUCLEOTIDE SEQUENCE [LARGE SCALE GENOMIC DNA]</scope>
    <source>
        <strain evidence="3">cv. SF193</strain>
        <tissue evidence="1">Leaves</tissue>
    </source>
</reference>
<evidence type="ECO:0000313" key="1">
    <source>
        <dbReference type="EMBL" id="KAF5824075.1"/>
    </source>
</evidence>
<dbReference type="InParanoid" id="A0A251VT23"/>
<accession>A0A251VT23</accession>
<evidence type="ECO:0000313" key="3">
    <source>
        <dbReference type="Proteomes" id="UP000215914"/>
    </source>
</evidence>
<dbReference type="EMBL" id="MNCJ02000316">
    <property type="protein sequence ID" value="KAF5824075.1"/>
    <property type="molecule type" value="Genomic_DNA"/>
</dbReference>
<proteinExistence type="predicted"/>
<dbReference type="AlphaFoldDB" id="A0A251VT23"/>
<protein>
    <submittedName>
        <fullName evidence="2">Uncharacterized protein</fullName>
    </submittedName>
</protein>
<reference evidence="2" key="2">
    <citation type="submission" date="2017-02" db="EMBL/GenBank/DDBJ databases">
        <title>Sunflower complete genome.</title>
        <authorList>
            <person name="Langlade N."/>
            <person name="Munos S."/>
        </authorList>
    </citation>
    <scope>NUCLEOTIDE SEQUENCE [LARGE SCALE GENOMIC DNA]</scope>
    <source>
        <tissue evidence="2">Leaves</tissue>
    </source>
</reference>
<gene>
    <name evidence="2" type="ORF">HannXRQ_Chr01g0030471</name>
    <name evidence="1" type="ORF">HanXRQr2_Chr01g0045141</name>
</gene>
<dbReference type="EMBL" id="CM007890">
    <property type="protein sequence ID" value="OTG38509.1"/>
    <property type="molecule type" value="Genomic_DNA"/>
</dbReference>
<evidence type="ECO:0000313" key="2">
    <source>
        <dbReference type="EMBL" id="OTG38509.1"/>
    </source>
</evidence>
<dbReference type="Proteomes" id="UP000215914">
    <property type="component" value="Chromosome 1"/>
</dbReference>
<name>A0A251VT23_HELAN</name>
<reference evidence="1" key="3">
    <citation type="submission" date="2020-06" db="EMBL/GenBank/DDBJ databases">
        <title>Helianthus annuus Genome sequencing and assembly Release 2.</title>
        <authorList>
            <person name="Gouzy J."/>
            <person name="Langlade N."/>
            <person name="Munos S."/>
        </authorList>
    </citation>
    <scope>NUCLEOTIDE SEQUENCE</scope>
    <source>
        <tissue evidence="1">Leaves</tissue>
    </source>
</reference>
<sequence length="67" mass="7254">MSSVDFLPHVQLTITAGLLGSHASATSDCCLFSLLLNSDQSQTHRDPSGEALHFRLLVRALLTLVFT</sequence>
<organism evidence="2 3">
    <name type="scientific">Helianthus annuus</name>
    <name type="common">Common sunflower</name>
    <dbReference type="NCBI Taxonomy" id="4232"/>
    <lineage>
        <taxon>Eukaryota</taxon>
        <taxon>Viridiplantae</taxon>
        <taxon>Streptophyta</taxon>
        <taxon>Embryophyta</taxon>
        <taxon>Tracheophyta</taxon>
        <taxon>Spermatophyta</taxon>
        <taxon>Magnoliopsida</taxon>
        <taxon>eudicotyledons</taxon>
        <taxon>Gunneridae</taxon>
        <taxon>Pentapetalae</taxon>
        <taxon>asterids</taxon>
        <taxon>campanulids</taxon>
        <taxon>Asterales</taxon>
        <taxon>Asteraceae</taxon>
        <taxon>Asteroideae</taxon>
        <taxon>Heliantheae alliance</taxon>
        <taxon>Heliantheae</taxon>
        <taxon>Helianthus</taxon>
    </lineage>
</organism>